<protein>
    <submittedName>
        <fullName evidence="1">Uncharacterized protein</fullName>
    </submittedName>
</protein>
<dbReference type="RefSeq" id="WP_249701766.1">
    <property type="nucleotide sequence ID" value="NZ_JAMFLX010000044.1"/>
</dbReference>
<proteinExistence type="predicted"/>
<gene>
    <name evidence="1" type="ORF">M3P05_19370</name>
</gene>
<dbReference type="Proteomes" id="UP001203338">
    <property type="component" value="Unassembled WGS sequence"/>
</dbReference>
<accession>A0ABT0PLG3</accession>
<reference evidence="1 2" key="1">
    <citation type="submission" date="2022-05" db="EMBL/GenBank/DDBJ databases">
        <authorList>
            <person name="Park J.-S."/>
        </authorList>
    </citation>
    <scope>NUCLEOTIDE SEQUENCE [LARGE SCALE GENOMIC DNA]</scope>
    <source>
        <strain evidence="1 2">2012CJ34-2</strain>
    </source>
</reference>
<evidence type="ECO:0000313" key="1">
    <source>
        <dbReference type="EMBL" id="MCL6272086.1"/>
    </source>
</evidence>
<dbReference type="EMBL" id="JAMFLX010000044">
    <property type="protein sequence ID" value="MCL6272086.1"/>
    <property type="molecule type" value="Genomic_DNA"/>
</dbReference>
<sequence>MSKKKHSLILITILLSGFITFTNFCWGQTQQLVPKCKAESSEGCRGFLLEASDQFTFASYLKAIKNRLNKESQKEVNQKLKEYLAMAEDVHEAMKTKNYPVAFEVLNNMASSMKDWSSMNQNSIYQITYALFKIMSGGERTSIYSHLSSDRVVIDRQLLSFMHVIYATANRWHVYSVPDMSRAIPKNFINAQSTRKQEGERAHIDTSFSLMPTENPAFPKAIIATLLLDTFTDRAIHSDCALASLSSAQKLTEYVPELLQGQVIELGAGFGMRAGTLAMAGVDIIASDIISEPSRNYPVGVHMLNANNAVEVYPEARVYLAEQPGWTIGKLDSDNYRPDDTLWQLLEKRPNDEWTVVLITSTDYHPNIQIPQEFSGRIKVTTKRPMKWKGKEPLPKVIPAPDRMIIHILRHTPPKKMLRQTEL</sequence>
<comment type="caution">
    <text evidence="1">The sequence shown here is derived from an EMBL/GenBank/DDBJ whole genome shotgun (WGS) entry which is preliminary data.</text>
</comment>
<organism evidence="1 2">
    <name type="scientific">Parendozoicomonas callyspongiae</name>
    <dbReference type="NCBI Taxonomy" id="2942213"/>
    <lineage>
        <taxon>Bacteria</taxon>
        <taxon>Pseudomonadati</taxon>
        <taxon>Pseudomonadota</taxon>
        <taxon>Gammaproteobacteria</taxon>
        <taxon>Oceanospirillales</taxon>
        <taxon>Endozoicomonadaceae</taxon>
        <taxon>Parendozoicomonas</taxon>
    </lineage>
</organism>
<keyword evidence="2" id="KW-1185">Reference proteome</keyword>
<evidence type="ECO:0000313" key="2">
    <source>
        <dbReference type="Proteomes" id="UP001203338"/>
    </source>
</evidence>
<name>A0ABT0PLG3_9GAMM</name>